<name>A0A1V9EPB5_9BACT</name>
<reference evidence="5" key="1">
    <citation type="submission" date="2016-04" db="EMBL/GenBank/DDBJ databases">
        <authorList>
            <person name="Chen L."/>
            <person name="Zhuang W."/>
            <person name="Wang G."/>
        </authorList>
    </citation>
    <scope>NUCLEOTIDE SEQUENCE [LARGE SCALE GENOMIC DNA]</scope>
    <source>
        <strain evidence="5">17621</strain>
    </source>
</reference>
<keyword evidence="1" id="KW-1133">Transmembrane helix</keyword>
<dbReference type="AlphaFoldDB" id="A0A1V9EPB5"/>
<feature type="transmembrane region" description="Helical" evidence="1">
    <location>
        <begin position="95"/>
        <end position="116"/>
    </location>
</feature>
<dbReference type="RefSeq" id="WP_081200652.1">
    <property type="nucleotide sequence ID" value="NZ_FOCZ01000023.1"/>
</dbReference>
<comment type="caution">
    <text evidence="4">The sequence shown here is derived from an EMBL/GenBank/DDBJ whole genome shotgun (WGS) entry which is preliminary data.</text>
</comment>
<evidence type="ECO:0000256" key="1">
    <source>
        <dbReference type="SAM" id="Phobius"/>
    </source>
</evidence>
<evidence type="ECO:0000259" key="3">
    <source>
        <dbReference type="Pfam" id="PF16344"/>
    </source>
</evidence>
<evidence type="ECO:0000259" key="2">
    <source>
        <dbReference type="Pfam" id="PF04773"/>
    </source>
</evidence>
<gene>
    <name evidence="4" type="ORF">A4H97_30215</name>
</gene>
<protein>
    <recommendedName>
        <fullName evidence="6">FecR family protein</fullName>
    </recommendedName>
</protein>
<feature type="domain" description="FecR protein" evidence="2">
    <location>
        <begin position="196"/>
        <end position="303"/>
    </location>
</feature>
<dbReference type="PANTHER" id="PTHR30273">
    <property type="entry name" value="PERIPLASMIC SIGNAL SENSOR AND SIGMA FACTOR ACTIVATOR FECR-RELATED"/>
    <property type="match status" value="1"/>
</dbReference>
<dbReference type="Proteomes" id="UP000192610">
    <property type="component" value="Unassembled WGS sequence"/>
</dbReference>
<dbReference type="InterPro" id="IPR032508">
    <property type="entry name" value="FecR_C"/>
</dbReference>
<dbReference type="InterPro" id="IPR012373">
    <property type="entry name" value="Ferrdict_sens_TM"/>
</dbReference>
<accession>A0A1V9EPB5</accession>
<dbReference type="EMBL" id="LVXG01000019">
    <property type="protein sequence ID" value="OQP47967.1"/>
    <property type="molecule type" value="Genomic_DNA"/>
</dbReference>
<keyword evidence="5" id="KW-1185">Reference proteome</keyword>
<dbReference type="InterPro" id="IPR006860">
    <property type="entry name" value="FecR"/>
</dbReference>
<keyword evidence="1" id="KW-0812">Transmembrane</keyword>
<dbReference type="Pfam" id="PF04773">
    <property type="entry name" value="FecR"/>
    <property type="match status" value="1"/>
</dbReference>
<dbReference type="OrthoDB" id="637548at2"/>
<keyword evidence="1" id="KW-0472">Membrane</keyword>
<dbReference type="Gene3D" id="2.60.120.1440">
    <property type="match status" value="1"/>
</dbReference>
<dbReference type="STRING" id="354355.SAMN05660816_06641"/>
<evidence type="ECO:0008006" key="6">
    <source>
        <dbReference type="Google" id="ProtNLM"/>
    </source>
</evidence>
<dbReference type="PANTHER" id="PTHR30273:SF2">
    <property type="entry name" value="PROTEIN FECR"/>
    <property type="match status" value="1"/>
</dbReference>
<feature type="domain" description="Protein FecR C-terminal" evidence="3">
    <location>
        <begin position="352"/>
        <end position="416"/>
    </location>
</feature>
<organism evidence="4 5">
    <name type="scientific">Niastella yeongjuensis</name>
    <dbReference type="NCBI Taxonomy" id="354355"/>
    <lineage>
        <taxon>Bacteria</taxon>
        <taxon>Pseudomonadati</taxon>
        <taxon>Bacteroidota</taxon>
        <taxon>Chitinophagia</taxon>
        <taxon>Chitinophagales</taxon>
        <taxon>Chitinophagaceae</taxon>
        <taxon>Niastella</taxon>
    </lineage>
</organism>
<sequence>MDTELNTSGMEEIEYLAGLLLKQLRHELTETELQYLENWKASHPSHALVSEQVNNSEQLLTDLLAMKQVDMEARWQQITAQTGVVKKPVPSYRRWYTYAAAAMVLLIAGAITWPFLTPKKSAQPIVENKGAAETGIVPGGNKATLTLSKGSVIELENAANGRLAQEGNAAVTKLNDGELKYEQSGGASTTETVLNTLTTPRGGQYSLVLPDGSRVWLNAASSIKFPAQFSAKERRVAITGEAYFEVATRPGATGKREPFIVDVLPPTGKGAGAKVEVLGTRFNIMAYNDESNITTTLVNGKVKVSVPTPGDNDNFKFLAAGQQAQIPTGGDYINIVRVDDLDDALAWKNGLISLNNSDIKYIMRTLSRWYNIEVKYPGKVPAYKFSGSISRAANFSTVIRTLEYNGVHFKMEKNVISVLP</sequence>
<evidence type="ECO:0000313" key="5">
    <source>
        <dbReference type="Proteomes" id="UP000192610"/>
    </source>
</evidence>
<dbReference type="Pfam" id="PF16344">
    <property type="entry name" value="FecR_C"/>
    <property type="match status" value="1"/>
</dbReference>
<proteinExistence type="predicted"/>
<dbReference type="GO" id="GO:0016989">
    <property type="term" value="F:sigma factor antagonist activity"/>
    <property type="evidence" value="ECO:0007669"/>
    <property type="project" value="TreeGrafter"/>
</dbReference>
<evidence type="ECO:0000313" key="4">
    <source>
        <dbReference type="EMBL" id="OQP47967.1"/>
    </source>
</evidence>
<dbReference type="Gene3D" id="3.55.50.30">
    <property type="match status" value="1"/>
</dbReference>